<dbReference type="GO" id="GO:0003723">
    <property type="term" value="F:RNA binding"/>
    <property type="evidence" value="ECO:0007669"/>
    <property type="project" value="UniProtKB-KW"/>
</dbReference>
<dbReference type="SUPFAM" id="SSF53335">
    <property type="entry name" value="S-adenosyl-L-methionine-dependent methyltransferases"/>
    <property type="match status" value="1"/>
</dbReference>
<dbReference type="InterPro" id="IPR049560">
    <property type="entry name" value="MeTrfase_RsmB-F_NOP2_cat"/>
</dbReference>
<dbReference type="AlphaFoldDB" id="A0A645DR51"/>
<dbReference type="PRINTS" id="PR02008">
    <property type="entry name" value="RCMTFAMILY"/>
</dbReference>
<dbReference type="InterPro" id="IPR001678">
    <property type="entry name" value="MeTrfase_RsmB-F_NOP2_dom"/>
</dbReference>
<evidence type="ECO:0000256" key="2">
    <source>
        <dbReference type="ARBA" id="ARBA00022679"/>
    </source>
</evidence>
<keyword evidence="3" id="KW-0949">S-adenosyl-L-methionine</keyword>
<dbReference type="PANTHER" id="PTHR22807">
    <property type="entry name" value="NOP2 YEAST -RELATED NOL1/NOP2/FMU SUN DOMAIN-CONTAINING"/>
    <property type="match status" value="1"/>
</dbReference>
<proteinExistence type="predicted"/>
<evidence type="ECO:0000256" key="1">
    <source>
        <dbReference type="ARBA" id="ARBA00022603"/>
    </source>
</evidence>
<keyword evidence="4" id="KW-0694">RNA-binding</keyword>
<feature type="domain" description="SAM-dependent MTase RsmB/NOP-type" evidence="5">
    <location>
        <begin position="45"/>
        <end position="314"/>
    </location>
</feature>
<keyword evidence="1 6" id="KW-0489">Methyltransferase</keyword>
<evidence type="ECO:0000256" key="4">
    <source>
        <dbReference type="ARBA" id="ARBA00022884"/>
    </source>
</evidence>
<dbReference type="Pfam" id="PF22458">
    <property type="entry name" value="RsmF-B_ferredox"/>
    <property type="match status" value="1"/>
</dbReference>
<dbReference type="Gene3D" id="3.40.50.150">
    <property type="entry name" value="Vaccinia Virus protein VP39"/>
    <property type="match status" value="1"/>
</dbReference>
<comment type="caution">
    <text evidence="6">The sequence shown here is derived from an EMBL/GenBank/DDBJ whole genome shotgun (WGS) entry which is preliminary data.</text>
</comment>
<dbReference type="PROSITE" id="PS51686">
    <property type="entry name" value="SAM_MT_RSMB_NOP"/>
    <property type="match status" value="1"/>
</dbReference>
<sequence>MLRRAAGPWQPVFESELQRLAVQYSVSDEIAALLWRSYGPGAEKILGASYETPRLVVRVNTLRGSAEKLQQLLQQQGVTTRKTALPDALELLDAGDVTALEAFQAGLFHVQGLASQFAVQQLGVQPGQRVVDLCAAPGGKAATMAQQMKNTGELLCGDSASGRLSLIESLFNRLGVSCASVQRHDAMRPFAAGQGAHRVLCDVPCSGLGVLAKKPDIRYKDLKDLPGLIETQKKILEQGAALLLVGGRLVYSTCTVNPAENGAVVRDFLAQNPGFRLCEIVPEIEGARREDGMVTFLPGEADTDGFFVASLERVW</sequence>
<evidence type="ECO:0000313" key="6">
    <source>
        <dbReference type="EMBL" id="MPM91807.1"/>
    </source>
</evidence>
<protein>
    <submittedName>
        <fullName evidence="6">Ribosomal RNA small subunit methyltransferase B</fullName>
        <ecNumber evidence="6">2.1.1.176</ecNumber>
    </submittedName>
</protein>
<organism evidence="6">
    <name type="scientific">bioreactor metagenome</name>
    <dbReference type="NCBI Taxonomy" id="1076179"/>
    <lineage>
        <taxon>unclassified sequences</taxon>
        <taxon>metagenomes</taxon>
        <taxon>ecological metagenomes</taxon>
    </lineage>
</organism>
<name>A0A645DR51_9ZZZZ</name>
<dbReference type="InterPro" id="IPR054728">
    <property type="entry name" value="RsmB-like_ferredoxin"/>
</dbReference>
<evidence type="ECO:0000259" key="5">
    <source>
        <dbReference type="PROSITE" id="PS51686"/>
    </source>
</evidence>
<dbReference type="Pfam" id="PF01189">
    <property type="entry name" value="Methyltr_RsmB-F"/>
    <property type="match status" value="1"/>
</dbReference>
<dbReference type="EMBL" id="VSSQ01038814">
    <property type="protein sequence ID" value="MPM91807.1"/>
    <property type="molecule type" value="Genomic_DNA"/>
</dbReference>
<keyword evidence="2 6" id="KW-0808">Transferase</keyword>
<gene>
    <name evidence="6" type="primary">rsmB_23</name>
    <name evidence="6" type="ORF">SDC9_138941</name>
</gene>
<reference evidence="6" key="1">
    <citation type="submission" date="2019-08" db="EMBL/GenBank/DDBJ databases">
        <authorList>
            <person name="Kucharzyk K."/>
            <person name="Murdoch R.W."/>
            <person name="Higgins S."/>
            <person name="Loffler F."/>
        </authorList>
    </citation>
    <scope>NUCLEOTIDE SEQUENCE</scope>
</reference>
<dbReference type="EC" id="2.1.1.176" evidence="6"/>
<evidence type="ECO:0000256" key="3">
    <source>
        <dbReference type="ARBA" id="ARBA00022691"/>
    </source>
</evidence>
<dbReference type="GO" id="GO:0008173">
    <property type="term" value="F:RNA methyltransferase activity"/>
    <property type="evidence" value="ECO:0007669"/>
    <property type="project" value="InterPro"/>
</dbReference>
<dbReference type="InterPro" id="IPR023267">
    <property type="entry name" value="RCMT"/>
</dbReference>
<dbReference type="InterPro" id="IPR029063">
    <property type="entry name" value="SAM-dependent_MTases_sf"/>
</dbReference>
<dbReference type="GO" id="GO:0001510">
    <property type="term" value="P:RNA methylation"/>
    <property type="evidence" value="ECO:0007669"/>
    <property type="project" value="InterPro"/>
</dbReference>
<accession>A0A645DR51</accession>
<dbReference type="PANTHER" id="PTHR22807:SF53">
    <property type="entry name" value="RIBOSOMAL RNA SMALL SUBUNIT METHYLTRANSFERASE B-RELATED"/>
    <property type="match status" value="1"/>
</dbReference>